<accession>A0A2C5X8V3</accession>
<reference evidence="2 3" key="1">
    <citation type="journal article" date="2013" name="Fungal Biol.">
        <title>Analysis of microsatellite markers in the genome of the plant pathogen Ceratocystis fimbriata.</title>
        <authorList>
            <person name="Simpson M.C."/>
            <person name="Wilken P.M."/>
            <person name="Coetzee M.P."/>
            <person name="Wingfield M.J."/>
            <person name="Wingfield B.D."/>
        </authorList>
    </citation>
    <scope>NUCLEOTIDE SEQUENCE [LARGE SCALE GENOMIC DNA]</scope>
    <source>
        <strain evidence="2 3">CBS 114723</strain>
    </source>
</reference>
<dbReference type="EMBL" id="APWK03000008">
    <property type="protein sequence ID" value="PHH55758.1"/>
    <property type="molecule type" value="Genomic_DNA"/>
</dbReference>
<sequence length="75" mass="8733">MQASSPPSTSRPRDRRLSRRNWGAHSKTLLNNISMTKIREYIPHWQLNGRESLQYRSLVVVVKMDSLNQAHSMRG</sequence>
<comment type="caution">
    <text evidence="2">The sequence shown here is derived from an EMBL/GenBank/DDBJ whole genome shotgun (WGS) entry which is preliminary data.</text>
</comment>
<reference evidence="2 3" key="2">
    <citation type="journal article" date="2013" name="IMA Fungus">
        <title>IMA Genome-F 1: Ceratocystis fimbriata: Draft nuclear genome sequence for the plant pathogen, Ceratocystis fimbriata.</title>
        <authorList>
            <person name="Wilken P.M."/>
            <person name="Steenkamp E.T."/>
            <person name="Wingfield M.J."/>
            <person name="de Beer Z.W."/>
            <person name="Wingfield B.D."/>
        </authorList>
    </citation>
    <scope>NUCLEOTIDE SEQUENCE [LARGE SCALE GENOMIC DNA]</scope>
    <source>
        <strain evidence="2 3">CBS 114723</strain>
    </source>
</reference>
<feature type="compositionally biased region" description="Low complexity" evidence="1">
    <location>
        <begin position="1"/>
        <end position="10"/>
    </location>
</feature>
<evidence type="ECO:0000313" key="2">
    <source>
        <dbReference type="EMBL" id="PHH55758.1"/>
    </source>
</evidence>
<gene>
    <name evidence="2" type="ORF">CFIMG_008515RA00001</name>
</gene>
<protein>
    <submittedName>
        <fullName evidence="2">Uncharacterized protein</fullName>
    </submittedName>
</protein>
<evidence type="ECO:0000256" key="1">
    <source>
        <dbReference type="SAM" id="MobiDB-lite"/>
    </source>
</evidence>
<keyword evidence="3" id="KW-1185">Reference proteome</keyword>
<feature type="region of interest" description="Disordered" evidence="1">
    <location>
        <begin position="1"/>
        <end position="23"/>
    </location>
</feature>
<organism evidence="2 3">
    <name type="scientific">Ceratocystis fimbriata CBS 114723</name>
    <dbReference type="NCBI Taxonomy" id="1035309"/>
    <lineage>
        <taxon>Eukaryota</taxon>
        <taxon>Fungi</taxon>
        <taxon>Dikarya</taxon>
        <taxon>Ascomycota</taxon>
        <taxon>Pezizomycotina</taxon>
        <taxon>Sordariomycetes</taxon>
        <taxon>Hypocreomycetidae</taxon>
        <taxon>Microascales</taxon>
        <taxon>Ceratocystidaceae</taxon>
        <taxon>Ceratocystis</taxon>
    </lineage>
</organism>
<proteinExistence type="predicted"/>
<name>A0A2C5X8V3_9PEZI</name>
<evidence type="ECO:0000313" key="3">
    <source>
        <dbReference type="Proteomes" id="UP000222788"/>
    </source>
</evidence>
<dbReference type="Proteomes" id="UP000222788">
    <property type="component" value="Unassembled WGS sequence"/>
</dbReference>
<dbReference type="AlphaFoldDB" id="A0A2C5X8V3"/>